<accession>A0A6B8RR18</accession>
<dbReference type="RefSeq" id="WP_155703028.1">
    <property type="nucleotide sequence ID" value="NZ_CP034235.1"/>
</dbReference>
<gene>
    <name evidence="1" type="ORF">EHS13_25110</name>
</gene>
<organism evidence="1 2">
    <name type="scientific">Paenibacillus psychroresistens</name>
    <dbReference type="NCBI Taxonomy" id="1778678"/>
    <lineage>
        <taxon>Bacteria</taxon>
        <taxon>Bacillati</taxon>
        <taxon>Bacillota</taxon>
        <taxon>Bacilli</taxon>
        <taxon>Bacillales</taxon>
        <taxon>Paenibacillaceae</taxon>
        <taxon>Paenibacillus</taxon>
    </lineage>
</organism>
<dbReference type="KEGG" id="ppsc:EHS13_25110"/>
<protein>
    <recommendedName>
        <fullName evidence="3">Ankyrin repeat domain-containing protein</fullName>
    </recommendedName>
</protein>
<evidence type="ECO:0000313" key="2">
    <source>
        <dbReference type="Proteomes" id="UP000426246"/>
    </source>
</evidence>
<dbReference type="Proteomes" id="UP000426246">
    <property type="component" value="Chromosome"/>
</dbReference>
<proteinExistence type="predicted"/>
<sequence>MKYYQDLDKNADVRVMYLPRRNFYNLKDIKTKKILVVHRNLKIFEEMMNLYFENRKKDQLIFENYKVAYGMGTYYEIYLHGKLVWEGKPRLNAVLNAHKISRENNVAYDGSIDFNHVDEGYMNNVDDGIENANLVIALKGNNLYLTPHIGINGISIAKSTQHSHLGHLMIDVKKFHSSMENMYIGTSLPLDMLLRSINAEEYSEALRILLNDITDLSEKDGWGLTIMVHIVRLLPDSLPLLIAALIKGADPIQPYQDIFEESTAFLSLSMEKKLAQKYLPFFIPYVIGREYFTQNGGEGLFLCIAHLNKSIVNLFVEAGFNFKERNFWGNDARAYATSEDTLNYFTKLGLKSSNFRDQVYQWESDPSQITEFEQVFNSLQQSIEEEDEATTLRIIKLFKFLGEIDRLKNYKEKLFGINIFEFALQNTPFIFLIMLDEVGMTVIEAEDTKLIASNYFETVIQMTYDGSLEQCKQLFENGYEYRNTENSRCFFTIQYERDKFSKEKLLFLKEIGCKPLVTHMIGEEKQVEDFDQFYKRMIDIKLSFHNKLKKYYEDYREIFFNDLT</sequence>
<reference evidence="2" key="1">
    <citation type="submission" date="2018-11" db="EMBL/GenBank/DDBJ databases">
        <title>Complete genome sequence of Paenibacillus sp. ML311-T8.</title>
        <authorList>
            <person name="Nam Y.-D."/>
            <person name="Kang J."/>
            <person name="Chung W.-H."/>
            <person name="Park Y.S."/>
        </authorList>
    </citation>
    <scope>NUCLEOTIDE SEQUENCE [LARGE SCALE GENOMIC DNA]</scope>
    <source>
        <strain evidence="2">ML311-T8</strain>
    </source>
</reference>
<name>A0A6B8RR18_9BACL</name>
<dbReference type="EMBL" id="CP034235">
    <property type="protein sequence ID" value="QGQ97933.1"/>
    <property type="molecule type" value="Genomic_DNA"/>
</dbReference>
<dbReference type="AlphaFoldDB" id="A0A6B8RR18"/>
<evidence type="ECO:0008006" key="3">
    <source>
        <dbReference type="Google" id="ProtNLM"/>
    </source>
</evidence>
<evidence type="ECO:0000313" key="1">
    <source>
        <dbReference type="EMBL" id="QGQ97933.1"/>
    </source>
</evidence>
<keyword evidence="2" id="KW-1185">Reference proteome</keyword>